<organism evidence="7 8">
    <name type="scientific">Puniceicoccus vermicola</name>
    <dbReference type="NCBI Taxonomy" id="388746"/>
    <lineage>
        <taxon>Bacteria</taxon>
        <taxon>Pseudomonadati</taxon>
        <taxon>Verrucomicrobiota</taxon>
        <taxon>Opitutia</taxon>
        <taxon>Puniceicoccales</taxon>
        <taxon>Puniceicoccaceae</taxon>
        <taxon>Puniceicoccus</taxon>
    </lineage>
</organism>
<feature type="transmembrane region" description="Helical" evidence="6">
    <location>
        <begin position="334"/>
        <end position="354"/>
    </location>
</feature>
<comment type="subcellular location">
    <subcellularLocation>
        <location evidence="1">Membrane</location>
        <topology evidence="1">Multi-pass membrane protein</topology>
    </subcellularLocation>
</comment>
<keyword evidence="3 6" id="KW-0812">Transmembrane</keyword>
<sequence>MSSEPSPPQLTFRAIITGFVIGAILTPCNIYSGLKIGWSFNMSIAAALLSYGLWNGLHRMGIGRRWDLLENNINQTTASSAASIISAGLVAPIPALTILTGKEFTYWILAIWVFTVSFTGIIIALGLRRQMLVEEKLPFPNGVATAETIREMYGHGRDAVYRIFLLGTAAGVSALVKAFGTFFVKIPSLSLPLSWGVATSSSVAAKGVSLMSLRNLGFQLDPSLLMVGFGAIVGMRVGASLLGGGILAWLILGPWAVNQGWIAPGTSDPTVLWYGELLEWLLWPGVSLMLLSSLTSFAFSLRRIVGGWWEQGKASAEGRKARNLDPEEQPGGRLYIPWSWFWIGLGIALTASTIAQNTIFAIPIWLGILAVLLTFVLAIVAARVSGETGIPPIGALGKITQLTFGALAPTNTTVNLMAANVTGGAAGQCSDLLHDLKTGMLVGARLKLQAIAQVFGILSGALAGTAAYLILIPDPKEMLLTEEWPAPAVATWKAVAEVLADGFDTIPTGCVTAMIIAGLVGIALACLEKWVREDKRHWVPSGASIGLAFVIPASISISLFLGALISLLIGSFAPSWKKKYVIVVAAGLVAGESLMGVLESLISLLS</sequence>
<feature type="transmembrane region" description="Helical" evidence="6">
    <location>
        <begin position="506"/>
        <end position="527"/>
    </location>
</feature>
<feature type="transmembrane region" description="Helical" evidence="6">
    <location>
        <begin position="581"/>
        <end position="605"/>
    </location>
</feature>
<feature type="transmembrane region" description="Helical" evidence="6">
    <location>
        <begin position="280"/>
        <end position="301"/>
    </location>
</feature>
<dbReference type="Proteomes" id="UP000525652">
    <property type="component" value="Unassembled WGS sequence"/>
</dbReference>
<dbReference type="GO" id="GO:0035673">
    <property type="term" value="F:oligopeptide transmembrane transporter activity"/>
    <property type="evidence" value="ECO:0007669"/>
    <property type="project" value="InterPro"/>
</dbReference>
<evidence type="ECO:0000256" key="1">
    <source>
        <dbReference type="ARBA" id="ARBA00004141"/>
    </source>
</evidence>
<feature type="transmembrane region" description="Helical" evidence="6">
    <location>
        <begin position="38"/>
        <end position="57"/>
    </location>
</feature>
<feature type="transmembrane region" description="Helical" evidence="6">
    <location>
        <begin position="12"/>
        <end position="32"/>
    </location>
</feature>
<dbReference type="InterPro" id="IPR004813">
    <property type="entry name" value="OPT"/>
</dbReference>
<evidence type="ECO:0000256" key="3">
    <source>
        <dbReference type="ARBA" id="ARBA00022692"/>
    </source>
</evidence>
<keyword evidence="8" id="KW-1185">Reference proteome</keyword>
<keyword evidence="4 6" id="KW-1133">Transmembrane helix</keyword>
<proteinExistence type="predicted"/>
<gene>
    <name evidence="7" type="ORF">H5P30_11175</name>
</gene>
<dbReference type="EMBL" id="JACHVA010000086">
    <property type="protein sequence ID" value="MBC2602339.1"/>
    <property type="molecule type" value="Genomic_DNA"/>
</dbReference>
<dbReference type="RefSeq" id="WP_185693028.1">
    <property type="nucleotide sequence ID" value="NZ_JACHVA010000086.1"/>
</dbReference>
<evidence type="ECO:0000256" key="6">
    <source>
        <dbReference type="SAM" id="Phobius"/>
    </source>
</evidence>
<comment type="caution">
    <text evidence="7">The sequence shown here is derived from an EMBL/GenBank/DDBJ whole genome shotgun (WGS) entry which is preliminary data.</text>
</comment>
<evidence type="ECO:0000313" key="7">
    <source>
        <dbReference type="EMBL" id="MBC2602339.1"/>
    </source>
</evidence>
<feature type="transmembrane region" description="Helical" evidence="6">
    <location>
        <begin position="78"/>
        <end position="98"/>
    </location>
</feature>
<feature type="transmembrane region" description="Helical" evidence="6">
    <location>
        <begin position="360"/>
        <end position="382"/>
    </location>
</feature>
<feature type="transmembrane region" description="Helical" evidence="6">
    <location>
        <begin position="547"/>
        <end position="569"/>
    </location>
</feature>
<reference evidence="7 8" key="1">
    <citation type="submission" date="2020-07" db="EMBL/GenBank/DDBJ databases">
        <authorList>
            <person name="Feng X."/>
        </authorList>
    </citation>
    <scope>NUCLEOTIDE SEQUENCE [LARGE SCALE GENOMIC DNA]</scope>
    <source>
        <strain evidence="7 8">JCM14086</strain>
    </source>
</reference>
<feature type="transmembrane region" description="Helical" evidence="6">
    <location>
        <begin position="450"/>
        <end position="471"/>
    </location>
</feature>
<keyword evidence="5 6" id="KW-0472">Membrane</keyword>
<evidence type="ECO:0000256" key="4">
    <source>
        <dbReference type="ARBA" id="ARBA00022989"/>
    </source>
</evidence>
<dbReference type="NCBIfam" id="TIGR00728">
    <property type="entry name" value="OPT_sfam"/>
    <property type="match status" value="1"/>
</dbReference>
<dbReference type="GO" id="GO:0016020">
    <property type="term" value="C:membrane"/>
    <property type="evidence" value="ECO:0007669"/>
    <property type="project" value="UniProtKB-SubCell"/>
</dbReference>
<evidence type="ECO:0000313" key="8">
    <source>
        <dbReference type="Proteomes" id="UP000525652"/>
    </source>
</evidence>
<dbReference type="InterPro" id="IPR045035">
    <property type="entry name" value="YSL-like"/>
</dbReference>
<accession>A0A7X1AYM5</accession>
<protein>
    <submittedName>
        <fullName evidence="7">OPT/YSL family transporter</fullName>
    </submittedName>
</protein>
<evidence type="ECO:0000256" key="5">
    <source>
        <dbReference type="ARBA" id="ARBA00023136"/>
    </source>
</evidence>
<name>A0A7X1AYM5_9BACT</name>
<dbReference type="AlphaFoldDB" id="A0A7X1AYM5"/>
<keyword evidence="2" id="KW-0813">Transport</keyword>
<dbReference type="PANTHER" id="PTHR31645:SF0">
    <property type="entry name" value="OLIGOPEPTIDE TRANSPORTER YGL114W-RELATED"/>
    <property type="match status" value="1"/>
</dbReference>
<dbReference type="PANTHER" id="PTHR31645">
    <property type="entry name" value="OLIGOPEPTIDE TRANSPORTER YGL114W-RELATED"/>
    <property type="match status" value="1"/>
</dbReference>
<dbReference type="Pfam" id="PF03169">
    <property type="entry name" value="OPT"/>
    <property type="match status" value="1"/>
</dbReference>
<feature type="transmembrane region" description="Helical" evidence="6">
    <location>
        <begin position="225"/>
        <end position="252"/>
    </location>
</feature>
<evidence type="ECO:0000256" key="2">
    <source>
        <dbReference type="ARBA" id="ARBA00022448"/>
    </source>
</evidence>
<feature type="transmembrane region" description="Helical" evidence="6">
    <location>
        <begin position="159"/>
        <end position="180"/>
    </location>
</feature>
<feature type="transmembrane region" description="Helical" evidence="6">
    <location>
        <begin position="104"/>
        <end position="127"/>
    </location>
</feature>